<dbReference type="PROSITE" id="PS01159">
    <property type="entry name" value="WW_DOMAIN_1"/>
    <property type="match status" value="1"/>
</dbReference>
<dbReference type="PANTHER" id="PTHR11864">
    <property type="entry name" value="PRE-MRNA-PROCESSING PROTEIN PRP40"/>
    <property type="match status" value="1"/>
</dbReference>
<dbReference type="InterPro" id="IPR039726">
    <property type="entry name" value="Prp40-like"/>
</dbReference>
<dbReference type="GO" id="GO:0005685">
    <property type="term" value="C:U1 snRNP"/>
    <property type="evidence" value="ECO:0007669"/>
    <property type="project" value="TreeGrafter"/>
</dbReference>
<dbReference type="PANTHER" id="PTHR11864:SF0">
    <property type="entry name" value="PRP40 PRE-MRNA PROCESSING FACTOR 40 HOMOLOG A (YEAST)"/>
    <property type="match status" value="1"/>
</dbReference>
<feature type="domain" description="WW" evidence="2">
    <location>
        <begin position="56"/>
        <end position="85"/>
    </location>
</feature>
<dbReference type="PROSITE" id="PS50020">
    <property type="entry name" value="WW_DOMAIN_2"/>
    <property type="match status" value="2"/>
</dbReference>
<protein>
    <recommendedName>
        <fullName evidence="2">WW domain-containing protein</fullName>
    </recommendedName>
</protein>
<proteinExistence type="predicted"/>
<evidence type="ECO:0000313" key="3">
    <source>
        <dbReference type="EMBL" id="JAC77872.1"/>
    </source>
</evidence>
<dbReference type="GO" id="GO:0045292">
    <property type="term" value="P:mRNA cis splicing, via spliceosome"/>
    <property type="evidence" value="ECO:0007669"/>
    <property type="project" value="InterPro"/>
</dbReference>
<evidence type="ECO:0000259" key="2">
    <source>
        <dbReference type="PROSITE" id="PS50020"/>
    </source>
</evidence>
<feature type="domain" description="WW" evidence="2">
    <location>
        <begin position="10"/>
        <end position="43"/>
    </location>
</feature>
<name>A0A061RY85_9CHLO</name>
<dbReference type="AlphaFoldDB" id="A0A061RY85"/>
<feature type="compositionally biased region" description="Polar residues" evidence="1">
    <location>
        <begin position="89"/>
        <end position="103"/>
    </location>
</feature>
<dbReference type="InterPro" id="IPR001202">
    <property type="entry name" value="WW_dom"/>
</dbReference>
<dbReference type="InterPro" id="IPR036020">
    <property type="entry name" value="WW_dom_sf"/>
</dbReference>
<organism evidence="3">
    <name type="scientific">Tetraselmis sp. GSL018</name>
    <dbReference type="NCBI Taxonomy" id="582737"/>
    <lineage>
        <taxon>Eukaryota</taxon>
        <taxon>Viridiplantae</taxon>
        <taxon>Chlorophyta</taxon>
        <taxon>core chlorophytes</taxon>
        <taxon>Chlorodendrophyceae</taxon>
        <taxon>Chlorodendrales</taxon>
        <taxon>Chlorodendraceae</taxon>
        <taxon>Tetraselmis</taxon>
    </lineage>
</organism>
<feature type="region of interest" description="Disordered" evidence="1">
    <location>
        <begin position="81"/>
        <end position="103"/>
    </location>
</feature>
<reference evidence="3" key="1">
    <citation type="submission" date="2014-05" db="EMBL/GenBank/DDBJ databases">
        <title>The transcriptome of the halophilic microalga Tetraselmis sp. GSL018 isolated from the Great Salt Lake, Utah.</title>
        <authorList>
            <person name="Jinkerson R.E."/>
            <person name="D'Adamo S."/>
            <person name="Posewitz M.C."/>
        </authorList>
    </citation>
    <scope>NUCLEOTIDE SEQUENCE</scope>
    <source>
        <strain evidence="3">GSL018</strain>
    </source>
</reference>
<gene>
    <name evidence="3" type="ORF">TSPGSL018_16597</name>
</gene>
<dbReference type="Pfam" id="PF00397">
    <property type="entry name" value="WW"/>
    <property type="match status" value="2"/>
</dbReference>
<dbReference type="SMART" id="SM00456">
    <property type="entry name" value="WW"/>
    <property type="match status" value="2"/>
</dbReference>
<sequence length="119" mass="13857">MDNSIPPREETLPSGWARATDLYGRTYYYNMKTKESAWDLPVREQTRSGGNTVPNSDWSRVLDPLGRQYFWNVKTNETRWSHPEHSLHPQHTVQPEFQLQSSDPSREGMLAFDCLVSFP</sequence>
<dbReference type="CDD" id="cd00201">
    <property type="entry name" value="WW"/>
    <property type="match status" value="2"/>
</dbReference>
<dbReference type="SUPFAM" id="SSF51045">
    <property type="entry name" value="WW domain"/>
    <property type="match status" value="2"/>
</dbReference>
<dbReference type="Gene3D" id="2.20.70.10">
    <property type="match status" value="2"/>
</dbReference>
<accession>A0A061RY85</accession>
<dbReference type="GO" id="GO:0003723">
    <property type="term" value="F:RNA binding"/>
    <property type="evidence" value="ECO:0007669"/>
    <property type="project" value="TreeGrafter"/>
</dbReference>
<evidence type="ECO:0000256" key="1">
    <source>
        <dbReference type="SAM" id="MobiDB-lite"/>
    </source>
</evidence>
<dbReference type="GO" id="GO:0071004">
    <property type="term" value="C:U2-type prespliceosome"/>
    <property type="evidence" value="ECO:0007669"/>
    <property type="project" value="TreeGrafter"/>
</dbReference>
<dbReference type="EMBL" id="GBEZ01007602">
    <property type="protein sequence ID" value="JAC77872.1"/>
    <property type="molecule type" value="Transcribed_RNA"/>
</dbReference>